<organism evidence="1 2">
    <name type="scientific">Jimgerdemannia flammicorona</name>
    <dbReference type="NCBI Taxonomy" id="994334"/>
    <lineage>
        <taxon>Eukaryota</taxon>
        <taxon>Fungi</taxon>
        <taxon>Fungi incertae sedis</taxon>
        <taxon>Mucoromycota</taxon>
        <taxon>Mucoromycotina</taxon>
        <taxon>Endogonomycetes</taxon>
        <taxon>Endogonales</taxon>
        <taxon>Endogonaceae</taxon>
        <taxon>Jimgerdemannia</taxon>
    </lineage>
</organism>
<evidence type="ECO:0000313" key="1">
    <source>
        <dbReference type="EMBL" id="RUS25680.1"/>
    </source>
</evidence>
<gene>
    <name evidence="1" type="ORF">BC938DRAFT_471800</name>
</gene>
<name>A0A433Q7D0_9FUNG</name>
<protein>
    <submittedName>
        <fullName evidence="1">Uncharacterized protein</fullName>
    </submittedName>
</protein>
<dbReference type="AlphaFoldDB" id="A0A433Q7D0"/>
<comment type="caution">
    <text evidence="1">The sequence shown here is derived from an EMBL/GenBank/DDBJ whole genome shotgun (WGS) entry which is preliminary data.</text>
</comment>
<evidence type="ECO:0000313" key="2">
    <source>
        <dbReference type="Proteomes" id="UP000274822"/>
    </source>
</evidence>
<accession>A0A433Q7D0</accession>
<dbReference type="EMBL" id="RBNJ01012325">
    <property type="protein sequence ID" value="RUS25680.1"/>
    <property type="molecule type" value="Genomic_DNA"/>
</dbReference>
<keyword evidence="2" id="KW-1185">Reference proteome</keyword>
<proteinExistence type="predicted"/>
<sequence>MCGENDNGMNKPSCQVPLLVAQRLITKHQKASALRASIKVRFLLPLSTPNRGICATPATAVECQVVLRPTWLR</sequence>
<dbReference type="Proteomes" id="UP000274822">
    <property type="component" value="Unassembled WGS sequence"/>
</dbReference>
<reference evidence="1 2" key="1">
    <citation type="journal article" date="2018" name="New Phytol.">
        <title>Phylogenomics of Endogonaceae and evolution of mycorrhizas within Mucoromycota.</title>
        <authorList>
            <person name="Chang Y."/>
            <person name="Desiro A."/>
            <person name="Na H."/>
            <person name="Sandor L."/>
            <person name="Lipzen A."/>
            <person name="Clum A."/>
            <person name="Barry K."/>
            <person name="Grigoriev I.V."/>
            <person name="Martin F.M."/>
            <person name="Stajich J.E."/>
            <person name="Smith M.E."/>
            <person name="Bonito G."/>
            <person name="Spatafora J.W."/>
        </authorList>
    </citation>
    <scope>NUCLEOTIDE SEQUENCE [LARGE SCALE GENOMIC DNA]</scope>
    <source>
        <strain evidence="1 2">AD002</strain>
    </source>
</reference>